<dbReference type="KEGG" id="hat:RC74_14070"/>
<dbReference type="AlphaFoldDB" id="A0A126V2Z2"/>
<name>A0A126V2Z2_9RHOB</name>
<dbReference type="SUPFAM" id="SSF55961">
    <property type="entry name" value="Bet v1-like"/>
    <property type="match status" value="1"/>
</dbReference>
<evidence type="ECO:0000259" key="2">
    <source>
        <dbReference type="Pfam" id="PF08327"/>
    </source>
</evidence>
<feature type="domain" description="Activator of Hsp90 ATPase homologue 1/2-like C-terminal" evidence="2">
    <location>
        <begin position="15"/>
        <end position="158"/>
    </location>
</feature>
<dbReference type="EMBL" id="CP014327">
    <property type="protein sequence ID" value="AML52246.1"/>
    <property type="molecule type" value="Genomic_DNA"/>
</dbReference>
<evidence type="ECO:0000256" key="1">
    <source>
        <dbReference type="ARBA" id="ARBA00006817"/>
    </source>
</evidence>
<dbReference type="Pfam" id="PF08327">
    <property type="entry name" value="AHSA1"/>
    <property type="match status" value="1"/>
</dbReference>
<evidence type="ECO:0000313" key="4">
    <source>
        <dbReference type="Proteomes" id="UP000070371"/>
    </source>
</evidence>
<accession>A0A126V2Z2</accession>
<keyword evidence="4" id="KW-1185">Reference proteome</keyword>
<dbReference type="CDD" id="cd07814">
    <property type="entry name" value="SRPBCC_CalC_Aha1-like"/>
    <property type="match status" value="1"/>
</dbReference>
<dbReference type="InterPro" id="IPR013538">
    <property type="entry name" value="ASHA1/2-like_C"/>
</dbReference>
<gene>
    <name evidence="3" type="ORF">RC74_14070</name>
</gene>
<reference evidence="3 4" key="1">
    <citation type="submission" date="2016-02" db="EMBL/GenBank/DDBJ databases">
        <title>Complete genome sequence of Halocynthiibacter arcticus PAMC 20958t from arctic marine sediment.</title>
        <authorList>
            <person name="Lee Y.M."/>
            <person name="Baek K."/>
            <person name="Lee H.K."/>
            <person name="Shin S.C."/>
        </authorList>
    </citation>
    <scope>NUCLEOTIDE SEQUENCE [LARGE SCALE GENOMIC DNA]</scope>
    <source>
        <strain evidence="3">PAMC 20958</strain>
    </source>
</reference>
<organism evidence="3 4">
    <name type="scientific">Falsihalocynthiibacter arcticus</name>
    <dbReference type="NCBI Taxonomy" id="1579316"/>
    <lineage>
        <taxon>Bacteria</taxon>
        <taxon>Pseudomonadati</taxon>
        <taxon>Pseudomonadota</taxon>
        <taxon>Alphaproteobacteria</taxon>
        <taxon>Rhodobacterales</taxon>
        <taxon>Roseobacteraceae</taxon>
        <taxon>Falsihalocynthiibacter</taxon>
    </lineage>
</organism>
<evidence type="ECO:0000313" key="3">
    <source>
        <dbReference type="EMBL" id="AML52246.1"/>
    </source>
</evidence>
<dbReference type="RefSeq" id="WP_039001204.1">
    <property type="nucleotide sequence ID" value="NZ_CP014327.1"/>
</dbReference>
<dbReference type="Gene3D" id="3.30.530.20">
    <property type="match status" value="1"/>
</dbReference>
<dbReference type="InterPro" id="IPR023393">
    <property type="entry name" value="START-like_dom_sf"/>
</dbReference>
<dbReference type="Proteomes" id="UP000070371">
    <property type="component" value="Chromosome"/>
</dbReference>
<comment type="similarity">
    <text evidence="1">Belongs to the AHA1 family.</text>
</comment>
<proteinExistence type="inferred from homology"/>
<sequence length="163" mass="18797">MSNLPVYKYNRGFEAPLAKIWKAWTDPTLLAVWYGPGVETIIHEFDPKAGGRWLNEMKWGEKSDFSRMDFIEVETARRMVWNHSSTDKDWNIQPSQMMPDWPKTLLTTVSFVDKGDKTKVQLEQIPVDATEAEIACFTKMMSNMDNGWGKGFDLLETLISDKV</sequence>
<protein>
    <submittedName>
        <fullName evidence="3">Type III effector protein</fullName>
    </submittedName>
</protein>
<dbReference type="STRING" id="1579316.RC74_14070"/>